<accession>A0ABW5C127</accession>
<dbReference type="PROSITE" id="PS51257">
    <property type="entry name" value="PROKAR_LIPOPROTEIN"/>
    <property type="match status" value="1"/>
</dbReference>
<keyword evidence="2" id="KW-1185">Reference proteome</keyword>
<gene>
    <name evidence="1" type="ORF">ACFSKK_14895</name>
</gene>
<organism evidence="1 2">
    <name type="scientific">Metabacillus endolithicus</name>
    <dbReference type="NCBI Taxonomy" id="1535204"/>
    <lineage>
        <taxon>Bacteria</taxon>
        <taxon>Bacillati</taxon>
        <taxon>Bacillota</taxon>
        <taxon>Bacilli</taxon>
        <taxon>Bacillales</taxon>
        <taxon>Bacillaceae</taxon>
        <taxon>Metabacillus</taxon>
    </lineage>
</organism>
<dbReference type="RefSeq" id="WP_247346504.1">
    <property type="nucleotide sequence ID" value="NZ_CP095550.1"/>
</dbReference>
<comment type="caution">
    <text evidence="1">The sequence shown here is derived from an EMBL/GenBank/DDBJ whole genome shotgun (WGS) entry which is preliminary data.</text>
</comment>
<dbReference type="Proteomes" id="UP001597318">
    <property type="component" value="Unassembled WGS sequence"/>
</dbReference>
<reference evidence="2" key="1">
    <citation type="journal article" date="2019" name="Int. J. Syst. Evol. Microbiol.">
        <title>The Global Catalogue of Microorganisms (GCM) 10K type strain sequencing project: providing services to taxonomists for standard genome sequencing and annotation.</title>
        <authorList>
            <consortium name="The Broad Institute Genomics Platform"/>
            <consortium name="The Broad Institute Genome Sequencing Center for Infectious Disease"/>
            <person name="Wu L."/>
            <person name="Ma J."/>
        </authorList>
    </citation>
    <scope>NUCLEOTIDE SEQUENCE [LARGE SCALE GENOMIC DNA]</scope>
    <source>
        <strain evidence="2">CGMCC 1.15474</strain>
    </source>
</reference>
<name>A0ABW5C127_9BACI</name>
<evidence type="ECO:0000313" key="1">
    <source>
        <dbReference type="EMBL" id="MFD2214975.1"/>
    </source>
</evidence>
<dbReference type="EMBL" id="JBHUIK010000003">
    <property type="protein sequence ID" value="MFD2214975.1"/>
    <property type="molecule type" value="Genomic_DNA"/>
</dbReference>
<protein>
    <submittedName>
        <fullName evidence="1">Uncharacterized protein</fullName>
    </submittedName>
</protein>
<proteinExistence type="predicted"/>
<evidence type="ECO:0000313" key="2">
    <source>
        <dbReference type="Proteomes" id="UP001597318"/>
    </source>
</evidence>
<sequence length="237" mass="27198">MANYREENMNLKNGMLIVVVIMILSACNQEDAASSYDIDISEQSYEESSNSYDSVSKIDESLSEGYNESGEDYSADESLPNQEAISDDMNGVTFDELRDAVVNQNSEHTSDPQEYISKFNACLNIYEDAFKSVPDVNNEEINFEQLSGNFDHFQRAVECYQNDVPYYDSGDELLDLIVTYVDMQNKVVNYISWGRRIQDKMAAGEDYSIELEHFMTTVSQMVENRNIFINHYTSFME</sequence>